<dbReference type="InterPro" id="IPR036179">
    <property type="entry name" value="Ig-like_dom_sf"/>
</dbReference>
<dbReference type="SUPFAM" id="SSF48726">
    <property type="entry name" value="Immunoglobulin"/>
    <property type="match status" value="1"/>
</dbReference>
<evidence type="ECO:0000256" key="1">
    <source>
        <dbReference type="SAM" id="Phobius"/>
    </source>
</evidence>
<name>A0A9N9MZQ4_9NEOP</name>
<organism evidence="2 3">
    <name type="scientific">Diatraea saccharalis</name>
    <name type="common">sugarcane borer</name>
    <dbReference type="NCBI Taxonomy" id="40085"/>
    <lineage>
        <taxon>Eukaryota</taxon>
        <taxon>Metazoa</taxon>
        <taxon>Ecdysozoa</taxon>
        <taxon>Arthropoda</taxon>
        <taxon>Hexapoda</taxon>
        <taxon>Insecta</taxon>
        <taxon>Pterygota</taxon>
        <taxon>Neoptera</taxon>
        <taxon>Endopterygota</taxon>
        <taxon>Lepidoptera</taxon>
        <taxon>Glossata</taxon>
        <taxon>Ditrysia</taxon>
        <taxon>Pyraloidea</taxon>
        <taxon>Crambidae</taxon>
        <taxon>Crambinae</taxon>
        <taxon>Diatraea</taxon>
    </lineage>
</organism>
<gene>
    <name evidence="2" type="ORF">DIATSA_LOCUS509</name>
</gene>
<dbReference type="AlphaFoldDB" id="A0A9N9MZQ4"/>
<keyword evidence="1" id="KW-0472">Membrane</keyword>
<reference evidence="2" key="2">
    <citation type="submission" date="2022-10" db="EMBL/GenBank/DDBJ databases">
        <authorList>
            <consortium name="ENA_rothamsted_submissions"/>
            <consortium name="culmorum"/>
            <person name="King R."/>
        </authorList>
    </citation>
    <scope>NUCLEOTIDE SEQUENCE</scope>
</reference>
<proteinExistence type="predicted"/>
<dbReference type="EMBL" id="OU893332">
    <property type="protein sequence ID" value="CAG9782230.1"/>
    <property type="molecule type" value="Genomic_DNA"/>
</dbReference>
<accession>A0A9N9MZQ4</accession>
<keyword evidence="1" id="KW-0812">Transmembrane</keyword>
<keyword evidence="1" id="KW-1133">Transmembrane helix</keyword>
<dbReference type="Proteomes" id="UP001153714">
    <property type="component" value="Chromosome 1"/>
</dbReference>
<evidence type="ECO:0000313" key="2">
    <source>
        <dbReference type="EMBL" id="CAG9782230.1"/>
    </source>
</evidence>
<evidence type="ECO:0008006" key="4">
    <source>
        <dbReference type="Google" id="ProtNLM"/>
    </source>
</evidence>
<sequence length="122" mass="14415">MFIILFELGPPTRYKCIIYIALSNFETPVINVFCNLFISRMQLIFFLLFLLMFPTEYKYYRQSTSIEYVIEDMREQDADTYRCVAHNSAGVTTADTHLQLTGDNQNCIYHHHHRHQSNDAHC</sequence>
<dbReference type="InterPro" id="IPR013783">
    <property type="entry name" value="Ig-like_fold"/>
</dbReference>
<dbReference type="OrthoDB" id="5985519at2759"/>
<keyword evidence="3" id="KW-1185">Reference proteome</keyword>
<reference evidence="2" key="1">
    <citation type="submission" date="2021-12" db="EMBL/GenBank/DDBJ databases">
        <authorList>
            <person name="King R."/>
        </authorList>
    </citation>
    <scope>NUCLEOTIDE SEQUENCE</scope>
</reference>
<evidence type="ECO:0000313" key="3">
    <source>
        <dbReference type="Proteomes" id="UP001153714"/>
    </source>
</evidence>
<protein>
    <recommendedName>
        <fullName evidence="4">Immunoglobulin I-set domain-containing protein</fullName>
    </recommendedName>
</protein>
<dbReference type="Gene3D" id="2.60.40.10">
    <property type="entry name" value="Immunoglobulins"/>
    <property type="match status" value="1"/>
</dbReference>
<feature type="transmembrane region" description="Helical" evidence="1">
    <location>
        <begin position="29"/>
        <end position="53"/>
    </location>
</feature>